<comment type="similarity">
    <text evidence="1">Belongs to the MEMO1 family.</text>
</comment>
<evidence type="ECO:0000313" key="3">
    <source>
        <dbReference type="WBParaSite" id="TREG1_70380.1"/>
    </source>
</evidence>
<dbReference type="Proteomes" id="UP000050795">
    <property type="component" value="Unassembled WGS sequence"/>
</dbReference>
<dbReference type="PANTHER" id="PTHR11060">
    <property type="entry name" value="PROTEIN MEMO1"/>
    <property type="match status" value="1"/>
</dbReference>
<proteinExistence type="inferred from homology"/>
<reference evidence="3 4" key="2">
    <citation type="submission" date="2023-11" db="UniProtKB">
        <authorList>
            <consortium name="WormBaseParasite"/>
        </authorList>
    </citation>
    <scope>IDENTIFICATION</scope>
</reference>
<accession>A0AA85K3B5</accession>
<dbReference type="Gene3D" id="3.40.830.10">
    <property type="entry name" value="LigB-like"/>
    <property type="match status" value="1"/>
</dbReference>
<dbReference type="Pfam" id="PF01875">
    <property type="entry name" value="Memo"/>
    <property type="match status" value="1"/>
</dbReference>
<protein>
    <submittedName>
        <fullName evidence="3 4">Uncharacterized protein</fullName>
    </submittedName>
</protein>
<dbReference type="WBParaSite" id="TREG1_70380.1">
    <property type="protein sequence ID" value="TREG1_70380.1"/>
    <property type="gene ID" value="TREG1_70380"/>
</dbReference>
<keyword evidence="2" id="KW-1185">Reference proteome</keyword>
<dbReference type="WBParaSite" id="TREG1_70380.4">
    <property type="protein sequence ID" value="TREG1_70380.4"/>
    <property type="gene ID" value="TREG1_70380"/>
</dbReference>
<evidence type="ECO:0000313" key="2">
    <source>
        <dbReference type="Proteomes" id="UP000050795"/>
    </source>
</evidence>
<sequence length="279" mass="32623">MWQNNGCSLFSTVSRKDKTYIYFGRQSNFMPYKCGLSDFDHLETPLGRIMVDKSVNQKLLKSDDFRLIESNNDLKEQFIEMQLPFIAKIMENRKYLYTVVPVYIGALSHEQQRFIAKHFLPYLNDPSNVFIFSVSLIHWGEIYGMNTIHPETTTVLETIKKLDDLAITALSSLRFKSFDEFLLDTKSCVYDYQVYNICLWIIQQFLDEDLYYLRNLDEEKAKKAMRKTASFCLQGQTWSFPSVTKDDSCISFISASIIFDEEKYIPDEPLPLNPLDKCV</sequence>
<dbReference type="AlphaFoldDB" id="A0AA85K3B5"/>
<organism evidence="2 4">
    <name type="scientific">Trichobilharzia regenti</name>
    <name type="common">Nasal bird schistosome</name>
    <dbReference type="NCBI Taxonomy" id="157069"/>
    <lineage>
        <taxon>Eukaryota</taxon>
        <taxon>Metazoa</taxon>
        <taxon>Spiralia</taxon>
        <taxon>Lophotrochozoa</taxon>
        <taxon>Platyhelminthes</taxon>
        <taxon>Trematoda</taxon>
        <taxon>Digenea</taxon>
        <taxon>Strigeidida</taxon>
        <taxon>Schistosomatoidea</taxon>
        <taxon>Schistosomatidae</taxon>
        <taxon>Trichobilharzia</taxon>
    </lineage>
</organism>
<evidence type="ECO:0000313" key="4">
    <source>
        <dbReference type="WBParaSite" id="TREG1_70380.2"/>
    </source>
</evidence>
<dbReference type="PANTHER" id="PTHR11060:SF0">
    <property type="entry name" value="PROTEIN MEMO1"/>
    <property type="match status" value="1"/>
</dbReference>
<dbReference type="WBParaSite" id="TREG1_70380.3">
    <property type="protein sequence ID" value="TREG1_70380.3"/>
    <property type="gene ID" value="TREG1_70380"/>
</dbReference>
<name>A0AA85K3B5_TRIRE</name>
<dbReference type="InterPro" id="IPR002737">
    <property type="entry name" value="MEMO1_fam"/>
</dbReference>
<dbReference type="NCBIfam" id="TIGR04336">
    <property type="entry name" value="AmmeMemoSam_B"/>
    <property type="match status" value="1"/>
</dbReference>
<evidence type="ECO:0000256" key="1">
    <source>
        <dbReference type="ARBA" id="ARBA00006315"/>
    </source>
</evidence>
<dbReference type="WBParaSite" id="TREG1_70380.2">
    <property type="protein sequence ID" value="TREG1_70380.2"/>
    <property type="gene ID" value="TREG1_70380"/>
</dbReference>
<reference evidence="2" key="1">
    <citation type="submission" date="2022-06" db="EMBL/GenBank/DDBJ databases">
        <authorList>
            <person name="Berger JAMES D."/>
            <person name="Berger JAMES D."/>
        </authorList>
    </citation>
    <scope>NUCLEOTIDE SEQUENCE [LARGE SCALE GENOMIC DNA]</scope>
</reference>